<accession>A0A1L3KM07</accession>
<dbReference type="PROSITE" id="PS50507">
    <property type="entry name" value="RDRP_SSRNA_POS"/>
    <property type="match status" value="1"/>
</dbReference>
<dbReference type="SUPFAM" id="SSF56672">
    <property type="entry name" value="DNA/RNA polymerases"/>
    <property type="match status" value="1"/>
</dbReference>
<dbReference type="InterPro" id="IPR007094">
    <property type="entry name" value="RNA-dir_pol_PSvirus"/>
</dbReference>
<proteinExistence type="predicted"/>
<keyword evidence="1" id="KW-0808">Transferase</keyword>
<name>A0A1L3KM07_9VIRU</name>
<dbReference type="GO" id="GO:0039694">
    <property type="term" value="P:viral RNA genome replication"/>
    <property type="evidence" value="ECO:0007669"/>
    <property type="project" value="InterPro"/>
</dbReference>
<protein>
    <submittedName>
        <fullName evidence="5">RdRp</fullName>
    </submittedName>
</protein>
<evidence type="ECO:0000313" key="5">
    <source>
        <dbReference type="EMBL" id="APG78355.1"/>
    </source>
</evidence>
<dbReference type="GO" id="GO:0003968">
    <property type="term" value="F:RNA-directed RNA polymerase activity"/>
    <property type="evidence" value="ECO:0007669"/>
    <property type="project" value="InterPro"/>
</dbReference>
<dbReference type="EMBL" id="KX884240">
    <property type="protein sequence ID" value="APG78355.1"/>
    <property type="molecule type" value="Genomic_RNA"/>
</dbReference>
<dbReference type="GO" id="GO:0006351">
    <property type="term" value="P:DNA-templated transcription"/>
    <property type="evidence" value="ECO:0007669"/>
    <property type="project" value="InterPro"/>
</dbReference>
<dbReference type="GO" id="GO:0003723">
    <property type="term" value="F:RNA binding"/>
    <property type="evidence" value="ECO:0007669"/>
    <property type="project" value="InterPro"/>
</dbReference>
<evidence type="ECO:0000256" key="3">
    <source>
        <dbReference type="ARBA" id="ARBA00022953"/>
    </source>
</evidence>
<dbReference type="Gene3D" id="3.30.70.270">
    <property type="match status" value="1"/>
</dbReference>
<keyword evidence="3" id="KW-0693">Viral RNA replication</keyword>
<dbReference type="InterPro" id="IPR001205">
    <property type="entry name" value="RNA-dir_pol_C"/>
</dbReference>
<feature type="domain" description="RdRp catalytic" evidence="4">
    <location>
        <begin position="201"/>
        <end position="315"/>
    </location>
</feature>
<evidence type="ECO:0000256" key="1">
    <source>
        <dbReference type="ARBA" id="ARBA00022679"/>
    </source>
</evidence>
<dbReference type="InterPro" id="IPR043128">
    <property type="entry name" value="Rev_trsase/Diguanyl_cyclase"/>
</dbReference>
<dbReference type="Pfam" id="PF00680">
    <property type="entry name" value="RdRP_1"/>
    <property type="match status" value="1"/>
</dbReference>
<keyword evidence="2" id="KW-0548">Nucleotidyltransferase</keyword>
<organism evidence="5">
    <name type="scientific">Beihai partiti-like virus 5</name>
    <dbReference type="NCBI Taxonomy" id="1922507"/>
    <lineage>
        <taxon>Viruses</taxon>
        <taxon>Riboviria</taxon>
    </lineage>
</organism>
<evidence type="ECO:0000259" key="4">
    <source>
        <dbReference type="PROSITE" id="PS50507"/>
    </source>
</evidence>
<evidence type="ECO:0000256" key="2">
    <source>
        <dbReference type="ARBA" id="ARBA00022695"/>
    </source>
</evidence>
<sequence>MPCTKLDLGPLYPYYKRALNQGWTRSRPNKETFLSWYRTHLARQHVAERVDWDFDRWRSACELLRNEMKEFQLDTITLKEAINTFTTLEKSPGLDPITLRKEYSSKANVPFEQVTSLYSKLAEGKLHLAPFSVGYRSHLVKPGEKKARVILVAPAALTVIEKKWADPLFYALKRQTYPKRYACGFDWFRGDGDQILSMFGDRATSLDWSGFDHSPPDWMIEDIMQIIRGLFCNSPEEDEVWTSIINIHKKCRVMAPNGKCVFLKGGIKSGSALTHILGTLTNVAMMYYCVGTSRDFLCYGDDTIVEHLNPKKLAKWVYNHSSFLLNARKCREHEINWLGLAYRSRRWELINRDKRMAQLFFPENGSDDPTFFYKNVQAHLVAMGQDPVAEALLRFLEQSGHTEKLDTRCLGYYKSSYLKSADDIVDIYAMLERLKINM</sequence>
<reference evidence="5" key="1">
    <citation type="journal article" date="2016" name="Nature">
        <title>Redefining the invertebrate RNA virosphere.</title>
        <authorList>
            <person name="Shi M."/>
            <person name="Lin X.D."/>
            <person name="Tian J.H."/>
            <person name="Chen L.J."/>
            <person name="Chen X."/>
            <person name="Li C.X."/>
            <person name="Qin X.C."/>
            <person name="Li J."/>
            <person name="Cao J.P."/>
            <person name="Eden J.S."/>
            <person name="Buchmann J."/>
            <person name="Wang W."/>
            <person name="Xu J."/>
            <person name="Holmes E.C."/>
            <person name="Zhang Y.Z."/>
        </authorList>
    </citation>
    <scope>NUCLEOTIDE SEQUENCE</scope>
    <source>
        <strain evidence="5">YYSZX17448</strain>
    </source>
</reference>
<dbReference type="InterPro" id="IPR043502">
    <property type="entry name" value="DNA/RNA_pol_sf"/>
</dbReference>